<dbReference type="InterPro" id="IPR012373">
    <property type="entry name" value="Ferrdict_sens_TM"/>
</dbReference>
<evidence type="ECO:0000313" key="5">
    <source>
        <dbReference type="Proteomes" id="UP000000310"/>
    </source>
</evidence>
<evidence type="ECO:0000313" key="4">
    <source>
        <dbReference type="EMBL" id="ADY53639.1"/>
    </source>
</evidence>
<dbReference type="OrthoDB" id="1523735at2"/>
<dbReference type="AlphaFoldDB" id="F0SA75"/>
<dbReference type="InterPro" id="IPR032508">
    <property type="entry name" value="FecR_C"/>
</dbReference>
<dbReference type="PIRSF" id="PIRSF018266">
    <property type="entry name" value="FecR"/>
    <property type="match status" value="1"/>
</dbReference>
<keyword evidence="1" id="KW-0812">Transmembrane</keyword>
<dbReference type="Pfam" id="PF16344">
    <property type="entry name" value="FecR_C"/>
    <property type="match status" value="1"/>
</dbReference>
<dbReference type="KEGG" id="psn:Pedsa_3100"/>
<evidence type="ECO:0000256" key="1">
    <source>
        <dbReference type="SAM" id="Phobius"/>
    </source>
</evidence>
<dbReference type="Proteomes" id="UP000000310">
    <property type="component" value="Chromosome"/>
</dbReference>
<dbReference type="STRING" id="762903.Pedsa_3100"/>
<dbReference type="InterPro" id="IPR006860">
    <property type="entry name" value="FecR"/>
</dbReference>
<keyword evidence="1" id="KW-1133">Transmembrane helix</keyword>
<feature type="transmembrane region" description="Helical" evidence="1">
    <location>
        <begin position="85"/>
        <end position="105"/>
    </location>
</feature>
<dbReference type="EMBL" id="CP002545">
    <property type="protein sequence ID" value="ADY53639.1"/>
    <property type="molecule type" value="Genomic_DNA"/>
</dbReference>
<dbReference type="GO" id="GO:0016989">
    <property type="term" value="F:sigma factor antagonist activity"/>
    <property type="evidence" value="ECO:0007669"/>
    <property type="project" value="TreeGrafter"/>
</dbReference>
<evidence type="ECO:0000259" key="3">
    <source>
        <dbReference type="Pfam" id="PF16344"/>
    </source>
</evidence>
<reference evidence="5" key="2">
    <citation type="submission" date="2011-02" db="EMBL/GenBank/DDBJ databases">
        <title>The complete genome of Pedobacter saltans DSM 12145.</title>
        <authorList>
            <consortium name="US DOE Joint Genome Institute (JGI-PGF)"/>
            <person name="Lucas S."/>
            <person name="Copeland A."/>
            <person name="Lapidus A."/>
            <person name="Bruce D."/>
            <person name="Goodwin L."/>
            <person name="Pitluck S."/>
            <person name="Kyrpides N."/>
            <person name="Mavromatis K."/>
            <person name="Pagani I."/>
            <person name="Ivanova N."/>
            <person name="Ovchinnikova G."/>
            <person name="Lu M."/>
            <person name="Detter J.C."/>
            <person name="Han C."/>
            <person name="Land M."/>
            <person name="Hauser L."/>
            <person name="Markowitz V."/>
            <person name="Cheng J.-F."/>
            <person name="Hugenholtz P."/>
            <person name="Woyke T."/>
            <person name="Wu D."/>
            <person name="Tindall B."/>
            <person name="Pomrenke H.G."/>
            <person name="Brambilla E."/>
            <person name="Klenk H.-P."/>
            <person name="Eisen J.A."/>
        </authorList>
    </citation>
    <scope>NUCLEOTIDE SEQUENCE [LARGE SCALE GENOMIC DNA]</scope>
    <source>
        <strain evidence="5">ATCC 51119 / DSM 12145 / JCM 21818 / LMG 10337 / NBRC 100064 / NCIMB 13643</strain>
    </source>
</reference>
<sequence>MEDRFSVLVSKVLSEEVSEKEKEEFFQILSQNPDYNLRYNQLKEYWNADIQYHAIEKREQVGDRIMERIKSASTVTTVRLSSLRIIAAAAILFFITTSALILYIVENNSSSRNAFTYAAQTIPVEYLLTDGSKVTLNKNSSITIDSDFGDKYRNVKLEGEAYFSVSKDKYRPFVVETKGTKTKVLGTSFNVKSKDHNVITTLVEGSILFTSNNCEKILRPNEELRYNVETFEYEKYNCDVQLNTAWVSGRFNYSGISFETLVNKLEVIYNKKINIRDSKLANHIVSASFLVDEPLENILDALKGELKFSYVTDDANHIRIMSK</sequence>
<dbReference type="HOGENOM" id="CLU_050192_2_3_10"/>
<organism evidence="4 5">
    <name type="scientific">Pseudopedobacter saltans (strain ATCC 51119 / DSM 12145 / JCM 21818 / CCUG 39354 / LMG 10337 / NBRC 100064 / NCIMB 13643)</name>
    <name type="common">Pedobacter saltans</name>
    <dbReference type="NCBI Taxonomy" id="762903"/>
    <lineage>
        <taxon>Bacteria</taxon>
        <taxon>Pseudomonadati</taxon>
        <taxon>Bacteroidota</taxon>
        <taxon>Sphingobacteriia</taxon>
        <taxon>Sphingobacteriales</taxon>
        <taxon>Sphingobacteriaceae</taxon>
        <taxon>Pseudopedobacter</taxon>
    </lineage>
</organism>
<dbReference type="PANTHER" id="PTHR30273">
    <property type="entry name" value="PERIPLASMIC SIGNAL SENSOR AND SIGMA FACTOR ACTIVATOR FECR-RELATED"/>
    <property type="match status" value="1"/>
</dbReference>
<dbReference type="Pfam" id="PF04773">
    <property type="entry name" value="FecR"/>
    <property type="match status" value="1"/>
</dbReference>
<proteinExistence type="predicted"/>
<dbReference type="Gene3D" id="2.60.120.1440">
    <property type="match status" value="1"/>
</dbReference>
<feature type="domain" description="Protein FecR C-terminal" evidence="3">
    <location>
        <begin position="251"/>
        <end position="316"/>
    </location>
</feature>
<dbReference type="RefSeq" id="WP_013634124.1">
    <property type="nucleotide sequence ID" value="NC_015177.1"/>
</dbReference>
<evidence type="ECO:0000259" key="2">
    <source>
        <dbReference type="Pfam" id="PF04773"/>
    </source>
</evidence>
<accession>F0SA75</accession>
<gene>
    <name evidence="4" type="ordered locus">Pedsa_3100</name>
</gene>
<dbReference type="eggNOG" id="COG3712">
    <property type="taxonomic scope" value="Bacteria"/>
</dbReference>
<dbReference type="PANTHER" id="PTHR30273:SF2">
    <property type="entry name" value="PROTEIN FECR"/>
    <property type="match status" value="1"/>
</dbReference>
<reference evidence="4 5" key="1">
    <citation type="journal article" date="2011" name="Stand. Genomic Sci.">
        <title>Complete genome sequence of the gliding, heparinolytic Pedobacter saltans type strain (113).</title>
        <authorList>
            <person name="Liolios K."/>
            <person name="Sikorski J."/>
            <person name="Lu M."/>
            <person name="Nolan M."/>
            <person name="Lapidus A."/>
            <person name="Lucas S."/>
            <person name="Hammon N."/>
            <person name="Deshpande S."/>
            <person name="Cheng J.F."/>
            <person name="Tapia R."/>
            <person name="Han C."/>
            <person name="Goodwin L."/>
            <person name="Pitluck S."/>
            <person name="Huntemann M."/>
            <person name="Ivanova N."/>
            <person name="Pagani I."/>
            <person name="Mavromatis K."/>
            <person name="Ovchinikova G."/>
            <person name="Pati A."/>
            <person name="Chen A."/>
            <person name="Palaniappan K."/>
            <person name="Land M."/>
            <person name="Hauser L."/>
            <person name="Brambilla E.M."/>
            <person name="Kotsyurbenko O."/>
            <person name="Rohde M."/>
            <person name="Tindall B.J."/>
            <person name="Abt B."/>
            <person name="Goker M."/>
            <person name="Detter J.C."/>
            <person name="Woyke T."/>
            <person name="Bristow J."/>
            <person name="Eisen J.A."/>
            <person name="Markowitz V."/>
            <person name="Hugenholtz P."/>
            <person name="Klenk H.P."/>
            <person name="Kyrpides N.C."/>
        </authorList>
    </citation>
    <scope>NUCLEOTIDE SEQUENCE [LARGE SCALE GENOMIC DNA]</scope>
    <source>
        <strain evidence="5">ATCC 51119 / DSM 12145 / JCM 21818 / LMG 10337 / NBRC 100064 / NCIMB 13643</strain>
    </source>
</reference>
<name>F0SA75_PSESL</name>
<protein>
    <submittedName>
        <fullName evidence="4">Anti-FecI sigma factor, FecR</fullName>
    </submittedName>
</protein>
<keyword evidence="5" id="KW-1185">Reference proteome</keyword>
<keyword evidence="1" id="KW-0472">Membrane</keyword>
<dbReference type="Gene3D" id="3.55.50.30">
    <property type="match status" value="1"/>
</dbReference>
<feature type="domain" description="FecR protein" evidence="2">
    <location>
        <begin position="124"/>
        <end position="207"/>
    </location>
</feature>